<dbReference type="PANTHER" id="PTHR32305">
    <property type="match status" value="1"/>
</dbReference>
<keyword evidence="1" id="KW-0677">Repeat</keyword>
<proteinExistence type="predicted"/>
<feature type="region of interest" description="Disordered" evidence="2">
    <location>
        <begin position="878"/>
        <end position="964"/>
    </location>
</feature>
<dbReference type="Gene3D" id="2.180.10.10">
    <property type="entry name" value="RHS repeat-associated core"/>
    <property type="match status" value="4"/>
</dbReference>
<dbReference type="InterPro" id="IPR050708">
    <property type="entry name" value="T6SS_VgrG/RHS"/>
</dbReference>
<dbReference type="SUPFAM" id="SSF101908">
    <property type="entry name" value="Putative isomerase YbhE"/>
    <property type="match status" value="1"/>
</dbReference>
<dbReference type="Pfam" id="PF25023">
    <property type="entry name" value="TEN_YD-shell"/>
    <property type="match status" value="1"/>
</dbReference>
<dbReference type="InterPro" id="IPR031325">
    <property type="entry name" value="RHS_repeat"/>
</dbReference>
<name>A0A3E0WYI4_9GAMM</name>
<dbReference type="Pfam" id="PF05593">
    <property type="entry name" value="RHS_repeat"/>
    <property type="match status" value="6"/>
</dbReference>
<feature type="compositionally biased region" description="Polar residues" evidence="2">
    <location>
        <begin position="888"/>
        <end position="900"/>
    </location>
</feature>
<protein>
    <recommendedName>
        <fullName evidence="3">Teneurin-like YD-shell domain-containing protein</fullName>
    </recommendedName>
</protein>
<sequence>MDAYGNRLAYDYADDGRLLTISDEHGRALELTYTSRGHVRTVEDHTGRTWQYDYDLDGNLVAVTNPEGGTRRYSYSPFSPQHDSMVYYQLTRVTDEAGVVLTSVNYNNSRVSDYTEGENRWDYRYAPNDRTTRKTDRRGAEYVFHYNEHGDIIERIDPAGRRHRSARDANGNVIAETDPSGATWEMVRDALGRITEIADPLDAVTRYVYDTELPDPNLIVSPTGRETKVDYNAAGSPIRVEDPQGAVTRFEWSEQGDLIRIVDADGEQTEFTYNPIGLPLTVTDPLGRTTQLSYDAIGNLVAVENAAGETTRFEYDALGRVVRTRDPLGSTTRYAYDPAGRWLALTDAGGNTTRFVYDDYGRRIARVWPDENQETYAYRNDNRLVTVTRLNGIAVTYSYDVAGRLIREDAGDEWTDYAYDDRGLLIRAENPTGIVNRSYDAAGRLSEELVNGETVSIARNAEGERVRLSALDQTVEYARDARGLVTRITDALGDYQVSYDALGRRTRLTQPNGATTHYDYDAAGQLTQLAHNGPFTADYRYSHDAAGRLTRWRGDDAHDWQYAYDAAGRLVEALYGDTAYTYDYDALGNRLEHGGVYDANNRLLEDGEYSYSYDANGNLTEQRHKGSGVVTRYTWNAHDQLIAVARDADPAPEGAPSATLSYTYGPLGRRWSRTVDGATERFVYDGLDRVGVLDGNGSVQSRTTFGPLIDEPLATEDFLRGPRYYHANHQRSVMALTDAGGTVTARYGYSPYGVTEARAPDPSDDPFRYTGREYELEGLYYYRARYYLPNLGRFAAEDPIGFSGGDVNLYGYVEGDPVNYVDPHGLAAQGVVIGVGIRIIGGRAAVNGIASAARRHGPGAMVAACLLAGVCSFNEADTNGQEGGSCPSGGSDTQSDSQRGNPFHGPPGGWVEHPHGKQDRLYGPDGTPAVDIDYGHDHGQGSPHAHNWDRGVRGPGVPVSPIPR</sequence>
<dbReference type="EMBL" id="NFZW01000007">
    <property type="protein sequence ID" value="RFA37449.1"/>
    <property type="molecule type" value="Genomic_DNA"/>
</dbReference>
<evidence type="ECO:0000256" key="2">
    <source>
        <dbReference type="SAM" id="MobiDB-lite"/>
    </source>
</evidence>
<accession>A0A3E0WYI4</accession>
<dbReference type="RefSeq" id="WP_116347725.1">
    <property type="nucleotide sequence ID" value="NZ_NFZW01000007.1"/>
</dbReference>
<reference evidence="5" key="1">
    <citation type="submission" date="2017-05" db="EMBL/GenBank/DDBJ databases">
        <authorList>
            <person name="Sharma S."/>
            <person name="Sidhu C."/>
            <person name="Pinnaka A.K."/>
        </authorList>
    </citation>
    <scope>NUCLEOTIDE SEQUENCE [LARGE SCALE GENOMIC DNA]</scope>
    <source>
        <strain evidence="5">AK93</strain>
    </source>
</reference>
<evidence type="ECO:0000256" key="1">
    <source>
        <dbReference type="ARBA" id="ARBA00022737"/>
    </source>
</evidence>
<dbReference type="InterPro" id="IPR022385">
    <property type="entry name" value="Rhs_assc_core"/>
</dbReference>
<dbReference type="PANTHER" id="PTHR32305:SF15">
    <property type="entry name" value="PROTEIN RHSA-RELATED"/>
    <property type="match status" value="1"/>
</dbReference>
<keyword evidence="5" id="KW-1185">Reference proteome</keyword>
<dbReference type="AlphaFoldDB" id="A0A3E0WYI4"/>
<comment type="caution">
    <text evidence="4">The sequence shown here is derived from an EMBL/GenBank/DDBJ whole genome shotgun (WGS) entry which is preliminary data.</text>
</comment>
<dbReference type="NCBIfam" id="TIGR01643">
    <property type="entry name" value="YD_repeat_2x"/>
    <property type="match status" value="12"/>
</dbReference>
<dbReference type="InterPro" id="IPR056823">
    <property type="entry name" value="TEN-like_YD-shell"/>
</dbReference>
<dbReference type="Proteomes" id="UP000256763">
    <property type="component" value="Unassembled WGS sequence"/>
</dbReference>
<evidence type="ECO:0000313" key="5">
    <source>
        <dbReference type="Proteomes" id="UP000256763"/>
    </source>
</evidence>
<feature type="domain" description="Teneurin-like YD-shell" evidence="3">
    <location>
        <begin position="543"/>
        <end position="798"/>
    </location>
</feature>
<dbReference type="NCBIfam" id="TIGR03696">
    <property type="entry name" value="Rhs_assc_core"/>
    <property type="match status" value="1"/>
</dbReference>
<organism evidence="4 5">
    <name type="scientific">Alkalilimnicola ehrlichii</name>
    <dbReference type="NCBI Taxonomy" id="351052"/>
    <lineage>
        <taxon>Bacteria</taxon>
        <taxon>Pseudomonadati</taxon>
        <taxon>Pseudomonadota</taxon>
        <taxon>Gammaproteobacteria</taxon>
        <taxon>Chromatiales</taxon>
        <taxon>Ectothiorhodospiraceae</taxon>
        <taxon>Alkalilimnicola</taxon>
    </lineage>
</organism>
<evidence type="ECO:0000313" key="4">
    <source>
        <dbReference type="EMBL" id="RFA37449.1"/>
    </source>
</evidence>
<evidence type="ECO:0000259" key="3">
    <source>
        <dbReference type="Pfam" id="PF25023"/>
    </source>
</evidence>
<gene>
    <name evidence="4" type="ORF">CAL65_09185</name>
</gene>
<dbReference type="InterPro" id="IPR006530">
    <property type="entry name" value="YD"/>
</dbReference>
<feature type="compositionally biased region" description="Basic and acidic residues" evidence="2">
    <location>
        <begin position="912"/>
        <end position="922"/>
    </location>
</feature>